<dbReference type="EMBL" id="BPWL01000008">
    <property type="protein sequence ID" value="GJJ13079.1"/>
    <property type="molecule type" value="Genomic_DNA"/>
</dbReference>
<evidence type="ECO:0000259" key="2">
    <source>
        <dbReference type="Pfam" id="PF14613"/>
    </source>
</evidence>
<proteinExistence type="predicted"/>
<dbReference type="GO" id="GO:0008289">
    <property type="term" value="F:lipid binding"/>
    <property type="evidence" value="ECO:0007669"/>
    <property type="project" value="InterPro"/>
</dbReference>
<evidence type="ECO:0000313" key="5">
    <source>
        <dbReference type="Proteomes" id="UP001050691"/>
    </source>
</evidence>
<dbReference type="InterPro" id="IPR017943">
    <property type="entry name" value="Bactericidal_perm-incr_a/b_dom"/>
</dbReference>
<dbReference type="SUPFAM" id="SSF55394">
    <property type="entry name" value="Bactericidal permeability-increasing protein, BPI"/>
    <property type="match status" value="1"/>
</dbReference>
<evidence type="ECO:0000256" key="1">
    <source>
        <dbReference type="SAM" id="MobiDB-lite"/>
    </source>
</evidence>
<accession>A0AAV5AEL5</accession>
<reference evidence="4" key="1">
    <citation type="submission" date="2021-10" db="EMBL/GenBank/DDBJ databases">
        <title>De novo Genome Assembly of Clathrus columnatus (Basidiomycota, Fungi) Using Illumina and Nanopore Sequence Data.</title>
        <authorList>
            <person name="Ogiso-Tanaka E."/>
            <person name="Itagaki H."/>
            <person name="Hosoya T."/>
            <person name="Hosaka K."/>
        </authorList>
    </citation>
    <scope>NUCLEOTIDE SEQUENCE</scope>
    <source>
        <strain evidence="4">MO-923</strain>
    </source>
</reference>
<dbReference type="Pfam" id="PF19343">
    <property type="entry name" value="HAM1_N"/>
    <property type="match status" value="1"/>
</dbReference>
<protein>
    <submittedName>
        <fullName evidence="4">Uncharacterized protein</fullName>
    </submittedName>
</protein>
<gene>
    <name evidence="4" type="ORF">Clacol_007329</name>
</gene>
<dbReference type="AlphaFoldDB" id="A0AAV5AEL5"/>
<dbReference type="Proteomes" id="UP001050691">
    <property type="component" value="Unassembled WGS sequence"/>
</dbReference>
<dbReference type="PANTHER" id="PTHR31138">
    <property type="entry name" value="CHROMOSOME 19, WHOLE GENOME SHOTGUN SEQUENCE"/>
    <property type="match status" value="1"/>
</dbReference>
<evidence type="ECO:0000259" key="3">
    <source>
        <dbReference type="Pfam" id="PF19343"/>
    </source>
</evidence>
<dbReference type="InterPro" id="IPR045967">
    <property type="entry name" value="HAM1-like_N"/>
</dbReference>
<feature type="domain" description="HAM1-like C-terminal" evidence="2">
    <location>
        <begin position="638"/>
        <end position="798"/>
    </location>
</feature>
<dbReference type="PANTHER" id="PTHR31138:SF1">
    <property type="entry name" value="PDZ DOMAIN-CONTAINING PROTEIN"/>
    <property type="match status" value="1"/>
</dbReference>
<sequence>MSLPPAVKDISDHPAQNAVTDPVDKDKLAADLDRKASDAQLDSPICSGDDNARLAQVSLRYIEVHPPVDSEALSPTGKKLIKDLQEMIETVRTLVREKNDDELIQYFLWHTRDVQVRPGSAIAPTQATSFTADKIKDDGAQVAHHLRSLISLLISNSEARKLFSDFSLIGRDLLVRSANLIQPDESALRQVDDPVANGQPAFKQRDNQVSLASAEEEVLRERMQNARRGTEETLNAMSSEGAKQGFDTETGQGNSLRVDNLRSGVSMTDSQLKGKIPEKHREQVASQYDRARGFLLEDYFPQERREKFIYRLKKVIIECQNERDYQESVRWLLDIISQYTNEGTTFTDETRPRVDWEQGSLKTAKNELFALLTRVANNRSPQPIVDAGRKLYDISRNDQELREWFQQINSWLRKILLESGYVVNEECDQEGRRLRENGRKFFDQKYKTYFDNLFNGVGDWLKNVIDDPLNGRLMNDWTRLIRDLLLNSEGTLSWKPELWADIRSVILPQIVDKAGYIPIPRAEFSNQALDLVIENLALSGQNFFPNVVSIEAHNYAKFSPHAGIPDRTQHNLIITLSQIQVDIRDVMFYFNKKTGFPKIKDSGIADVLIGGNGITTTIHLMTAQNDSGSLFDVQNVNVKIDHLKFSIRDSKHDALYKFLRPLATGIVKRQVKNAIRDGIISALLLVNQQLVRIRDKMSEARAKEENATRIQALRDVMNFIFKKRFILASLSVPQILKQQTGKGVGISPSPREREKHFNIMPKRDSLLLPNEGNPNGWICRQDFEERIASEGQEWRSPA</sequence>
<comment type="caution">
    <text evidence="4">The sequence shown here is derived from an EMBL/GenBank/DDBJ whole genome shotgun (WGS) entry which is preliminary data.</text>
</comment>
<feature type="domain" description="HAM1-like N-terminal" evidence="3">
    <location>
        <begin position="15"/>
        <end position="626"/>
    </location>
</feature>
<organism evidence="4 5">
    <name type="scientific">Clathrus columnatus</name>
    <dbReference type="NCBI Taxonomy" id="1419009"/>
    <lineage>
        <taxon>Eukaryota</taxon>
        <taxon>Fungi</taxon>
        <taxon>Dikarya</taxon>
        <taxon>Basidiomycota</taxon>
        <taxon>Agaricomycotina</taxon>
        <taxon>Agaricomycetes</taxon>
        <taxon>Phallomycetidae</taxon>
        <taxon>Phallales</taxon>
        <taxon>Clathraceae</taxon>
        <taxon>Clathrus</taxon>
    </lineage>
</organism>
<dbReference type="InterPro" id="IPR027842">
    <property type="entry name" value="HAM1-like_C"/>
</dbReference>
<evidence type="ECO:0000313" key="4">
    <source>
        <dbReference type="EMBL" id="GJJ13079.1"/>
    </source>
</evidence>
<dbReference type="Pfam" id="PF14613">
    <property type="entry name" value="HAM1_C"/>
    <property type="match status" value="1"/>
</dbReference>
<keyword evidence="5" id="KW-1185">Reference proteome</keyword>
<dbReference type="Gene3D" id="3.15.10.10">
    <property type="entry name" value="Bactericidal permeability-increasing protein, domain 1"/>
    <property type="match status" value="1"/>
</dbReference>
<feature type="region of interest" description="Disordered" evidence="1">
    <location>
        <begin position="1"/>
        <end position="25"/>
    </location>
</feature>
<name>A0AAV5AEL5_9AGAM</name>